<feature type="transmembrane region" description="Helical" evidence="1">
    <location>
        <begin position="68"/>
        <end position="87"/>
    </location>
</feature>
<protein>
    <submittedName>
        <fullName evidence="2">Uncharacterized protein</fullName>
    </submittedName>
</protein>
<dbReference type="OrthoDB" id="26203at2759"/>
<evidence type="ECO:0000256" key="1">
    <source>
        <dbReference type="SAM" id="Phobius"/>
    </source>
</evidence>
<keyword evidence="1" id="KW-0472">Membrane</keyword>
<keyword evidence="3" id="KW-1185">Reference proteome</keyword>
<keyword evidence="1" id="KW-1133">Transmembrane helix</keyword>
<dbReference type="EMBL" id="ML993852">
    <property type="protein sequence ID" value="KAF2205619.1"/>
    <property type="molecule type" value="Genomic_DNA"/>
</dbReference>
<keyword evidence="1" id="KW-0812">Transmembrane</keyword>
<sequence>MSRKFANFTLPVCPEPLLEQHKGKTGDILGRYSGVGANKDGPVSYFPCSIDEWVYAAEWKTQLKVPNYLSILSVILCLFLLLSFAVLPL</sequence>
<organism evidence="2 3">
    <name type="scientific">Delitschia confertaspora ATCC 74209</name>
    <dbReference type="NCBI Taxonomy" id="1513339"/>
    <lineage>
        <taxon>Eukaryota</taxon>
        <taxon>Fungi</taxon>
        <taxon>Dikarya</taxon>
        <taxon>Ascomycota</taxon>
        <taxon>Pezizomycotina</taxon>
        <taxon>Dothideomycetes</taxon>
        <taxon>Pleosporomycetidae</taxon>
        <taxon>Pleosporales</taxon>
        <taxon>Delitschiaceae</taxon>
        <taxon>Delitschia</taxon>
    </lineage>
</organism>
<accession>A0A9P4JWA4</accession>
<dbReference type="AlphaFoldDB" id="A0A9P4JWA4"/>
<reference evidence="2" key="1">
    <citation type="journal article" date="2020" name="Stud. Mycol.">
        <title>101 Dothideomycetes genomes: a test case for predicting lifestyles and emergence of pathogens.</title>
        <authorList>
            <person name="Haridas S."/>
            <person name="Albert R."/>
            <person name="Binder M."/>
            <person name="Bloem J."/>
            <person name="Labutti K."/>
            <person name="Salamov A."/>
            <person name="Andreopoulos B."/>
            <person name="Baker S."/>
            <person name="Barry K."/>
            <person name="Bills G."/>
            <person name="Bluhm B."/>
            <person name="Cannon C."/>
            <person name="Castanera R."/>
            <person name="Culley D."/>
            <person name="Daum C."/>
            <person name="Ezra D."/>
            <person name="Gonzalez J."/>
            <person name="Henrissat B."/>
            <person name="Kuo A."/>
            <person name="Liang C."/>
            <person name="Lipzen A."/>
            <person name="Lutzoni F."/>
            <person name="Magnuson J."/>
            <person name="Mondo S."/>
            <person name="Nolan M."/>
            <person name="Ohm R."/>
            <person name="Pangilinan J."/>
            <person name="Park H.-J."/>
            <person name="Ramirez L."/>
            <person name="Alfaro M."/>
            <person name="Sun H."/>
            <person name="Tritt A."/>
            <person name="Yoshinaga Y."/>
            <person name="Zwiers L.-H."/>
            <person name="Turgeon B."/>
            <person name="Goodwin S."/>
            <person name="Spatafora J."/>
            <person name="Crous P."/>
            <person name="Grigoriev I."/>
        </authorList>
    </citation>
    <scope>NUCLEOTIDE SEQUENCE</scope>
    <source>
        <strain evidence="2">ATCC 74209</strain>
    </source>
</reference>
<proteinExistence type="predicted"/>
<comment type="caution">
    <text evidence="2">The sequence shown here is derived from an EMBL/GenBank/DDBJ whole genome shotgun (WGS) entry which is preliminary data.</text>
</comment>
<evidence type="ECO:0000313" key="3">
    <source>
        <dbReference type="Proteomes" id="UP000799536"/>
    </source>
</evidence>
<name>A0A9P4JWA4_9PLEO</name>
<evidence type="ECO:0000313" key="2">
    <source>
        <dbReference type="EMBL" id="KAF2205619.1"/>
    </source>
</evidence>
<gene>
    <name evidence="2" type="ORF">GQ43DRAFT_436848</name>
</gene>
<dbReference type="Proteomes" id="UP000799536">
    <property type="component" value="Unassembled WGS sequence"/>
</dbReference>